<keyword evidence="1" id="KW-0472">Membrane</keyword>
<accession>I3SZW5</accession>
<keyword evidence="1" id="KW-0812">Transmembrane</keyword>
<proteinExistence type="evidence at transcript level"/>
<evidence type="ECO:0000313" key="2">
    <source>
        <dbReference type="EMBL" id="AFK45807.1"/>
    </source>
</evidence>
<evidence type="ECO:0000256" key="1">
    <source>
        <dbReference type="SAM" id="Phobius"/>
    </source>
</evidence>
<sequence length="68" mass="8237">MIGFRNHHQSLHLQAFGLFSYILLVHSYLIIHHTYHRYLHLHPRKSCHWLLYRKQSSKVSSFSSNSNY</sequence>
<feature type="transmembrane region" description="Helical" evidence="1">
    <location>
        <begin position="12"/>
        <end position="31"/>
    </location>
</feature>
<name>I3SZW5_MEDTR</name>
<protein>
    <recommendedName>
        <fullName evidence="3">Transmembrane protein</fullName>
    </recommendedName>
</protein>
<evidence type="ECO:0008006" key="3">
    <source>
        <dbReference type="Google" id="ProtNLM"/>
    </source>
</evidence>
<reference evidence="2" key="1">
    <citation type="submission" date="2012-05" db="EMBL/GenBank/DDBJ databases">
        <authorList>
            <person name="Krishnakumar V."/>
            <person name="Cheung F."/>
            <person name="Xiao Y."/>
            <person name="Chan A."/>
            <person name="Moskal W.A."/>
            <person name="Town C.D."/>
        </authorList>
    </citation>
    <scope>NUCLEOTIDE SEQUENCE</scope>
</reference>
<keyword evidence="1" id="KW-1133">Transmembrane helix</keyword>
<dbReference type="EMBL" id="BT146013">
    <property type="protein sequence ID" value="AFK45807.1"/>
    <property type="molecule type" value="mRNA"/>
</dbReference>
<dbReference type="AlphaFoldDB" id="I3SZW5"/>
<organism evidence="2">
    <name type="scientific">Medicago truncatula</name>
    <name type="common">Barrel medic</name>
    <name type="synonym">Medicago tribuloides</name>
    <dbReference type="NCBI Taxonomy" id="3880"/>
    <lineage>
        <taxon>Eukaryota</taxon>
        <taxon>Viridiplantae</taxon>
        <taxon>Streptophyta</taxon>
        <taxon>Embryophyta</taxon>
        <taxon>Tracheophyta</taxon>
        <taxon>Spermatophyta</taxon>
        <taxon>Magnoliopsida</taxon>
        <taxon>eudicotyledons</taxon>
        <taxon>Gunneridae</taxon>
        <taxon>Pentapetalae</taxon>
        <taxon>rosids</taxon>
        <taxon>fabids</taxon>
        <taxon>Fabales</taxon>
        <taxon>Fabaceae</taxon>
        <taxon>Papilionoideae</taxon>
        <taxon>50 kb inversion clade</taxon>
        <taxon>NPAAA clade</taxon>
        <taxon>Hologalegina</taxon>
        <taxon>IRL clade</taxon>
        <taxon>Trifolieae</taxon>
        <taxon>Medicago</taxon>
    </lineage>
</organism>